<keyword evidence="5 6" id="KW-0349">Heme</keyword>
<dbReference type="STRING" id="3871.A0A394DBP1"/>
<dbReference type="EMBL" id="MLAU01012015">
    <property type="protein sequence ID" value="OIW20655.1"/>
    <property type="molecule type" value="Genomic_DNA"/>
</dbReference>
<dbReference type="AlphaFoldDB" id="A0A394DBP1"/>
<dbReference type="GO" id="GO:0004497">
    <property type="term" value="F:monooxygenase activity"/>
    <property type="evidence" value="ECO:0007669"/>
    <property type="project" value="UniProtKB-KW"/>
</dbReference>
<evidence type="ECO:0000313" key="9">
    <source>
        <dbReference type="Proteomes" id="UP000188354"/>
    </source>
</evidence>
<dbReference type="Gramene" id="OIW20655">
    <property type="protein sequence ID" value="OIW20655"/>
    <property type="gene ID" value="TanjilG_18593"/>
</dbReference>
<comment type="cofactor">
    <cofactor evidence="5">
        <name>heme</name>
        <dbReference type="ChEBI" id="CHEBI:30413"/>
    </cofactor>
</comment>
<accession>A0A394DBP1</accession>
<dbReference type="GO" id="GO:0016705">
    <property type="term" value="F:oxidoreductase activity, acting on paired donors, with incorporation or reduction of molecular oxygen"/>
    <property type="evidence" value="ECO:0007669"/>
    <property type="project" value="InterPro"/>
</dbReference>
<evidence type="ECO:0000313" key="7">
    <source>
        <dbReference type="EMBL" id="OIW20653.1"/>
    </source>
</evidence>
<keyword evidence="4 5" id="KW-0408">Iron</keyword>
<dbReference type="Gene3D" id="1.10.630.10">
    <property type="entry name" value="Cytochrome P450"/>
    <property type="match status" value="1"/>
</dbReference>
<evidence type="ECO:0000256" key="5">
    <source>
        <dbReference type="PIRSR" id="PIRSR602401-1"/>
    </source>
</evidence>
<organism evidence="8 9">
    <name type="scientific">Lupinus angustifolius</name>
    <name type="common">Narrow-leaved blue lupine</name>
    <dbReference type="NCBI Taxonomy" id="3871"/>
    <lineage>
        <taxon>Eukaryota</taxon>
        <taxon>Viridiplantae</taxon>
        <taxon>Streptophyta</taxon>
        <taxon>Embryophyta</taxon>
        <taxon>Tracheophyta</taxon>
        <taxon>Spermatophyta</taxon>
        <taxon>Magnoliopsida</taxon>
        <taxon>eudicotyledons</taxon>
        <taxon>Gunneridae</taxon>
        <taxon>Pentapetalae</taxon>
        <taxon>rosids</taxon>
        <taxon>fabids</taxon>
        <taxon>Fabales</taxon>
        <taxon>Fabaceae</taxon>
        <taxon>Papilionoideae</taxon>
        <taxon>50 kb inversion clade</taxon>
        <taxon>genistoids sensu lato</taxon>
        <taxon>core genistoids</taxon>
        <taxon>Genisteae</taxon>
        <taxon>Lupinus</taxon>
    </lineage>
</organism>
<dbReference type="InterPro" id="IPR002401">
    <property type="entry name" value="Cyt_P450_E_grp-I"/>
</dbReference>
<evidence type="ECO:0000256" key="3">
    <source>
        <dbReference type="ARBA" id="ARBA00023002"/>
    </source>
</evidence>
<dbReference type="Proteomes" id="UP000188354">
    <property type="component" value="Unassembled WGS sequence"/>
</dbReference>
<name>A0A394DBP1_LUPAN</name>
<keyword evidence="2 5" id="KW-0479">Metal-binding</keyword>
<gene>
    <name evidence="7" type="ORF">TanjilG_18591</name>
    <name evidence="8" type="ORF">TanjilG_18593</name>
</gene>
<dbReference type="GO" id="GO:0020037">
    <property type="term" value="F:heme binding"/>
    <property type="evidence" value="ECO:0007669"/>
    <property type="project" value="InterPro"/>
</dbReference>
<comment type="similarity">
    <text evidence="1 6">Belongs to the cytochrome P450 family.</text>
</comment>
<keyword evidence="3 6" id="KW-0560">Oxidoreductase</keyword>
<dbReference type="SUPFAM" id="SSF48264">
    <property type="entry name" value="Cytochrome P450"/>
    <property type="match status" value="1"/>
</dbReference>
<reference evidence="8 9" key="1">
    <citation type="journal article" date="2017" name="Plant Biotechnol. J.">
        <title>A comprehensive draft genome sequence for lupin (Lupinus angustifolius), an emerging health food: insights into plant-microbe interactions and legume evolution.</title>
        <authorList>
            <person name="Hane J.K."/>
            <person name="Ming Y."/>
            <person name="Kamphuis L.G."/>
            <person name="Nelson M.N."/>
            <person name="Garg G."/>
            <person name="Atkins C.A."/>
            <person name="Bayer P.E."/>
            <person name="Bravo A."/>
            <person name="Bringans S."/>
            <person name="Cannon S."/>
            <person name="Edwards D."/>
            <person name="Foley R."/>
            <person name="Gao L.L."/>
            <person name="Harrison M.J."/>
            <person name="Huang W."/>
            <person name="Hurgobin B."/>
            <person name="Li S."/>
            <person name="Liu C.W."/>
            <person name="McGrath A."/>
            <person name="Morahan G."/>
            <person name="Murray J."/>
            <person name="Weller J."/>
            <person name="Jian J."/>
            <person name="Singh K.B."/>
        </authorList>
    </citation>
    <scope>NUCLEOTIDE SEQUENCE [LARGE SCALE GENOMIC DNA]</scope>
    <source>
        <strain evidence="9">cv. Tanjil</strain>
        <tissue evidence="8">Whole plant</tissue>
    </source>
</reference>
<evidence type="ECO:0000256" key="6">
    <source>
        <dbReference type="RuleBase" id="RU000461"/>
    </source>
</evidence>
<dbReference type="GO" id="GO:0005506">
    <property type="term" value="F:iron ion binding"/>
    <property type="evidence" value="ECO:0007669"/>
    <property type="project" value="InterPro"/>
</dbReference>
<dbReference type="FunFam" id="1.10.630.10:FF:000007">
    <property type="entry name" value="Cytochrome P450 76C4"/>
    <property type="match status" value="1"/>
</dbReference>
<sequence>MDYLTLFLLISFVWTSIYVLFSKLGIKTSKYAPGPYPLPIIGNIFELGKLPHQTLSKLSQTYGPIMTLKFGSVTAIVISSPQVAKEALQKNDQVFSFRPTPDTLRAHDHHIYSVAWMQPSADWRALRKACAIKVFSSRMLDSTQFLRQKKVQELMDYVKESCKKGEALDIGKATFKTVLNSISNTLFSMDLAHYTSDKFQEFKDIICGITEEAGKPNYVDYFPILSFLDPQGAHGRMKGYFGKLIKFFDDLIEERLQLRATQKESKACKDVLDSVLELMLEDNSQITRLHVSHLFVDLFVAGIDTTSITIEWAMAELLRNPEKLKKVRKELQQVTSKGEQLEETHISKLPFLEAVIKETFRLHPPAAFLVPRMSGDNVELCGYMVPKNAQIMINAWAMGRDSSVWANPNEFIPERFLNNEIDFKGQYFELIPFGAGRRICPGLPLASKTVHTVLASLLCGYDWKLVDGGEGENMDMSEEYGLTLHKAQPLLVIPIKA</sequence>
<dbReference type="Pfam" id="PF00067">
    <property type="entry name" value="p450"/>
    <property type="match status" value="1"/>
</dbReference>
<evidence type="ECO:0000256" key="4">
    <source>
        <dbReference type="ARBA" id="ARBA00023004"/>
    </source>
</evidence>
<proteinExistence type="inferred from homology"/>
<dbReference type="PRINTS" id="PR00385">
    <property type="entry name" value="P450"/>
</dbReference>
<dbReference type="PANTHER" id="PTHR47950">
    <property type="entry name" value="CYTOCHROME P450, FAMILY 76, SUBFAMILY C, POLYPEPTIDE 5-RELATED"/>
    <property type="match status" value="1"/>
</dbReference>
<dbReference type="CDD" id="cd11073">
    <property type="entry name" value="CYP76-like"/>
    <property type="match status" value="1"/>
</dbReference>
<comment type="caution">
    <text evidence="8">The sequence shown here is derived from an EMBL/GenBank/DDBJ whole genome shotgun (WGS) entry which is preliminary data.</text>
</comment>
<dbReference type="InterPro" id="IPR036396">
    <property type="entry name" value="Cyt_P450_sf"/>
</dbReference>
<dbReference type="KEGG" id="lang:109338650"/>
<dbReference type="PANTHER" id="PTHR47950:SF30">
    <property type="entry name" value="CYTOCHROME P450 FAMILY PROTEIN"/>
    <property type="match status" value="1"/>
</dbReference>
<evidence type="ECO:0000256" key="2">
    <source>
        <dbReference type="ARBA" id="ARBA00022723"/>
    </source>
</evidence>
<dbReference type="Gramene" id="OIW20653">
    <property type="protein sequence ID" value="OIW20653"/>
    <property type="gene ID" value="TanjilG_18591"/>
</dbReference>
<dbReference type="InterPro" id="IPR017972">
    <property type="entry name" value="Cyt_P450_CS"/>
</dbReference>
<dbReference type="EMBL" id="MLAU01012015">
    <property type="protein sequence ID" value="OIW20653.1"/>
    <property type="molecule type" value="Genomic_DNA"/>
</dbReference>
<dbReference type="PROSITE" id="PS00086">
    <property type="entry name" value="CYTOCHROME_P450"/>
    <property type="match status" value="1"/>
</dbReference>
<evidence type="ECO:0008006" key="10">
    <source>
        <dbReference type="Google" id="ProtNLM"/>
    </source>
</evidence>
<keyword evidence="6" id="KW-0503">Monooxygenase</keyword>
<dbReference type="InterPro" id="IPR001128">
    <property type="entry name" value="Cyt_P450"/>
</dbReference>
<feature type="binding site" description="axial binding residue" evidence="5">
    <location>
        <position position="440"/>
    </location>
    <ligand>
        <name>heme</name>
        <dbReference type="ChEBI" id="CHEBI:30413"/>
    </ligand>
    <ligandPart>
        <name>Fe</name>
        <dbReference type="ChEBI" id="CHEBI:18248"/>
    </ligandPart>
</feature>
<keyword evidence="9" id="KW-1185">Reference proteome</keyword>
<dbReference type="KEGG" id="lang:109338642"/>
<evidence type="ECO:0000313" key="8">
    <source>
        <dbReference type="EMBL" id="OIW20655.1"/>
    </source>
</evidence>
<protein>
    <recommendedName>
        <fullName evidence="10">Cytochrome P450</fullName>
    </recommendedName>
</protein>
<dbReference type="OrthoDB" id="3705915at2759"/>
<evidence type="ECO:0000256" key="1">
    <source>
        <dbReference type="ARBA" id="ARBA00010617"/>
    </source>
</evidence>
<dbReference type="PRINTS" id="PR00463">
    <property type="entry name" value="EP450I"/>
</dbReference>